<feature type="domain" description="Inosine/uridine-preferring nucleoside hydrolase" evidence="4">
    <location>
        <begin position="2"/>
        <end position="333"/>
    </location>
</feature>
<accession>A0A3D8QT13</accession>
<keyword evidence="3" id="KW-0326">Glycosidase</keyword>
<keyword evidence="6" id="KW-1185">Reference proteome</keyword>
<comment type="caution">
    <text evidence="5">The sequence shown here is derived from an EMBL/GenBank/DDBJ whole genome shotgun (WGS) entry which is preliminary data.</text>
</comment>
<dbReference type="PANTHER" id="PTHR12304:SF25">
    <property type="entry name" value="INOSINE_URIDINE-PREFERRING NUCLEOSIDE HYDROLASE DOMAIN-CONTAINING PROTEIN"/>
    <property type="match status" value="1"/>
</dbReference>
<keyword evidence="2 5" id="KW-0378">Hydrolase</keyword>
<dbReference type="EMBL" id="PDLM01000012">
    <property type="protein sequence ID" value="RDW64790.1"/>
    <property type="molecule type" value="Genomic_DNA"/>
</dbReference>
<dbReference type="Pfam" id="PF01156">
    <property type="entry name" value="IU_nuc_hydro"/>
    <property type="match status" value="1"/>
</dbReference>
<dbReference type="OrthoDB" id="432381at2759"/>
<evidence type="ECO:0000313" key="6">
    <source>
        <dbReference type="Proteomes" id="UP000256645"/>
    </source>
</evidence>
<dbReference type="GO" id="GO:0006152">
    <property type="term" value="P:purine nucleoside catabolic process"/>
    <property type="evidence" value="ECO:0007669"/>
    <property type="project" value="TreeGrafter"/>
</dbReference>
<protein>
    <submittedName>
        <fullName evidence="5">Inosine-uridine preferring nucleoside hydrolase-like protein</fullName>
    </submittedName>
</protein>
<dbReference type="GO" id="GO:0008477">
    <property type="term" value="F:purine nucleosidase activity"/>
    <property type="evidence" value="ECO:0007669"/>
    <property type="project" value="TreeGrafter"/>
</dbReference>
<evidence type="ECO:0000259" key="4">
    <source>
        <dbReference type="Pfam" id="PF01156"/>
    </source>
</evidence>
<gene>
    <name evidence="5" type="ORF">BP6252_10441</name>
</gene>
<name>A0A3D8QT13_9HELO</name>
<sequence>MVIMDNDWGSITFIPFLLALKADWKVLGLTSCTCNSWEHQQSLHALATLALGNLTPCVPVIQGATFPLLNTYQRFQAWEMVHGALPYEGVFRPYNATLEALGSDPTAGDDPWRIIPEAFTEGFPSAALVDALHSNPANAASFMVEQVRKYPGQVSIYVAGAMTNVALAVRMDPHFADLAKELVIMGGYLDVNLFQVRGSLQQADDNSDINLMIDPEAAKITLTAAWPSIKIAGNVANQVINSQAFLDEVYQVENPYSTIFYNNYGTYFPFWDETAAALMVDPSIILNSTTFYVDVDTSYGSPSYGNLHAYQKSLMPTGVRNVTYIHQIDGDRLHSMIKAAVQYPATC</sequence>
<reference evidence="5 6" key="1">
    <citation type="journal article" date="2018" name="IMA Fungus">
        <title>IMA Genome-F 9: Draft genome sequence of Annulohypoxylon stygium, Aspergillus mulundensis, Berkeleyomyces basicola (syn. Thielaviopsis basicola), Ceratocystis smalleyi, two Cercospora beticola strains, Coleophoma cylindrospora, Fusarium fracticaudum, Phialophora cf. hyalina, and Morchella septimelata.</title>
        <authorList>
            <person name="Wingfield B.D."/>
            <person name="Bills G.F."/>
            <person name="Dong Y."/>
            <person name="Huang W."/>
            <person name="Nel W.J."/>
            <person name="Swalarsk-Parry B.S."/>
            <person name="Vaghefi N."/>
            <person name="Wilken P.M."/>
            <person name="An Z."/>
            <person name="de Beer Z.W."/>
            <person name="De Vos L."/>
            <person name="Chen L."/>
            <person name="Duong T.A."/>
            <person name="Gao Y."/>
            <person name="Hammerbacher A."/>
            <person name="Kikkert J.R."/>
            <person name="Li Y."/>
            <person name="Li H."/>
            <person name="Li K."/>
            <person name="Li Q."/>
            <person name="Liu X."/>
            <person name="Ma X."/>
            <person name="Naidoo K."/>
            <person name="Pethybridge S.J."/>
            <person name="Sun J."/>
            <person name="Steenkamp E.T."/>
            <person name="van der Nest M.A."/>
            <person name="van Wyk S."/>
            <person name="Wingfield M.J."/>
            <person name="Xiong C."/>
            <person name="Yue Q."/>
            <person name="Zhang X."/>
        </authorList>
    </citation>
    <scope>NUCLEOTIDE SEQUENCE [LARGE SCALE GENOMIC DNA]</scope>
    <source>
        <strain evidence="5 6">BP6252</strain>
    </source>
</reference>
<evidence type="ECO:0000313" key="5">
    <source>
        <dbReference type="EMBL" id="RDW64790.1"/>
    </source>
</evidence>
<dbReference type="GO" id="GO:0005829">
    <property type="term" value="C:cytosol"/>
    <property type="evidence" value="ECO:0007669"/>
    <property type="project" value="TreeGrafter"/>
</dbReference>
<proteinExistence type="inferred from homology"/>
<evidence type="ECO:0000256" key="1">
    <source>
        <dbReference type="ARBA" id="ARBA00009176"/>
    </source>
</evidence>
<organism evidence="5 6">
    <name type="scientific">Coleophoma cylindrospora</name>
    <dbReference type="NCBI Taxonomy" id="1849047"/>
    <lineage>
        <taxon>Eukaryota</taxon>
        <taxon>Fungi</taxon>
        <taxon>Dikarya</taxon>
        <taxon>Ascomycota</taxon>
        <taxon>Pezizomycotina</taxon>
        <taxon>Leotiomycetes</taxon>
        <taxon>Helotiales</taxon>
        <taxon>Dermateaceae</taxon>
        <taxon>Coleophoma</taxon>
    </lineage>
</organism>
<dbReference type="InterPro" id="IPR023186">
    <property type="entry name" value="IUNH"/>
</dbReference>
<dbReference type="SUPFAM" id="SSF53590">
    <property type="entry name" value="Nucleoside hydrolase"/>
    <property type="match status" value="1"/>
</dbReference>
<dbReference type="Proteomes" id="UP000256645">
    <property type="component" value="Unassembled WGS sequence"/>
</dbReference>
<evidence type="ECO:0000256" key="3">
    <source>
        <dbReference type="ARBA" id="ARBA00023295"/>
    </source>
</evidence>
<comment type="similarity">
    <text evidence="1">Belongs to the IUNH family.</text>
</comment>
<dbReference type="STRING" id="1849047.A0A3D8QT13"/>
<dbReference type="InterPro" id="IPR001910">
    <property type="entry name" value="Inosine/uridine_hydrolase_dom"/>
</dbReference>
<dbReference type="AlphaFoldDB" id="A0A3D8QT13"/>
<dbReference type="Gene3D" id="3.90.245.10">
    <property type="entry name" value="Ribonucleoside hydrolase-like"/>
    <property type="match status" value="1"/>
</dbReference>
<dbReference type="InterPro" id="IPR036452">
    <property type="entry name" value="Ribo_hydro-like"/>
</dbReference>
<evidence type="ECO:0000256" key="2">
    <source>
        <dbReference type="ARBA" id="ARBA00022801"/>
    </source>
</evidence>
<dbReference type="PANTHER" id="PTHR12304">
    <property type="entry name" value="INOSINE-URIDINE PREFERRING NUCLEOSIDE HYDROLASE"/>
    <property type="match status" value="1"/>
</dbReference>